<protein>
    <recommendedName>
        <fullName evidence="3">RAVE complex protein Rav1 C-terminal domain-containing protein</fullName>
    </recommendedName>
</protein>
<reference evidence="4" key="1">
    <citation type="submission" date="2021-09" db="EMBL/GenBank/DDBJ databases">
        <authorList>
            <consortium name="AG Swart"/>
            <person name="Singh M."/>
            <person name="Singh A."/>
            <person name="Seah K."/>
            <person name="Emmerich C."/>
        </authorList>
    </citation>
    <scope>NUCLEOTIDE SEQUENCE</scope>
    <source>
        <strain evidence="4">ATCC30299</strain>
    </source>
</reference>
<evidence type="ECO:0000313" key="4">
    <source>
        <dbReference type="EMBL" id="CAG9323292.1"/>
    </source>
</evidence>
<dbReference type="SUPFAM" id="SSF50978">
    <property type="entry name" value="WD40 repeat-like"/>
    <property type="match status" value="2"/>
</dbReference>
<dbReference type="InterPro" id="IPR052208">
    <property type="entry name" value="DmX-like/RAVE_component"/>
</dbReference>
<gene>
    <name evidence="4" type="ORF">BSTOLATCC_MIC33192</name>
</gene>
<accession>A0AAU9JDQ8</accession>
<evidence type="ECO:0000313" key="5">
    <source>
        <dbReference type="Proteomes" id="UP001162131"/>
    </source>
</evidence>
<dbReference type="GO" id="GO:0043291">
    <property type="term" value="C:RAVE complex"/>
    <property type="evidence" value="ECO:0007669"/>
    <property type="project" value="TreeGrafter"/>
</dbReference>
<organism evidence="4 5">
    <name type="scientific">Blepharisma stoltei</name>
    <dbReference type="NCBI Taxonomy" id="1481888"/>
    <lineage>
        <taxon>Eukaryota</taxon>
        <taxon>Sar</taxon>
        <taxon>Alveolata</taxon>
        <taxon>Ciliophora</taxon>
        <taxon>Postciliodesmatophora</taxon>
        <taxon>Heterotrichea</taxon>
        <taxon>Heterotrichida</taxon>
        <taxon>Blepharismidae</taxon>
        <taxon>Blepharisma</taxon>
    </lineage>
</organism>
<dbReference type="InterPro" id="IPR015943">
    <property type="entry name" value="WD40/YVTN_repeat-like_dom_sf"/>
</dbReference>
<dbReference type="Pfam" id="PF00400">
    <property type="entry name" value="WD40"/>
    <property type="match status" value="1"/>
</dbReference>
<dbReference type="Pfam" id="PF12234">
    <property type="entry name" value="Rav1p_C"/>
    <property type="match status" value="1"/>
</dbReference>
<proteinExistence type="predicted"/>
<dbReference type="InterPro" id="IPR022033">
    <property type="entry name" value="Rav1p_C"/>
</dbReference>
<dbReference type="InterPro" id="IPR001680">
    <property type="entry name" value="WD40_rpt"/>
</dbReference>
<dbReference type="PANTHER" id="PTHR13950">
    <property type="entry name" value="RABCONNECTIN-RELATED"/>
    <property type="match status" value="1"/>
</dbReference>
<keyword evidence="2" id="KW-0175">Coiled coil</keyword>
<dbReference type="PROSITE" id="PS50294">
    <property type="entry name" value="WD_REPEATS_REGION"/>
    <property type="match status" value="1"/>
</dbReference>
<comment type="caution">
    <text evidence="4">The sequence shown here is derived from an EMBL/GenBank/DDBJ whole genome shotgun (WGS) entry which is preliminary data.</text>
</comment>
<feature type="coiled-coil region" evidence="2">
    <location>
        <begin position="855"/>
        <end position="882"/>
    </location>
</feature>
<dbReference type="Gene3D" id="2.130.10.10">
    <property type="entry name" value="YVTN repeat-like/Quinoprotein amine dehydrogenase"/>
    <property type="match status" value="2"/>
</dbReference>
<dbReference type="PANTHER" id="PTHR13950:SF9">
    <property type="entry name" value="RABCONNECTIN-3A"/>
    <property type="match status" value="1"/>
</dbReference>
<feature type="domain" description="RAVE complex protein Rav1 C-terminal" evidence="3">
    <location>
        <begin position="754"/>
        <end position="1227"/>
    </location>
</feature>
<dbReference type="PROSITE" id="PS51257">
    <property type="entry name" value="PROKAR_LIPOPROTEIN"/>
    <property type="match status" value="1"/>
</dbReference>
<dbReference type="EMBL" id="CAJZBQ010000033">
    <property type="protein sequence ID" value="CAG9323292.1"/>
    <property type="molecule type" value="Genomic_DNA"/>
</dbReference>
<name>A0AAU9JDQ8_9CILI</name>
<evidence type="ECO:0000256" key="1">
    <source>
        <dbReference type="PROSITE-ProRule" id="PRU00221"/>
    </source>
</evidence>
<evidence type="ECO:0000256" key="2">
    <source>
        <dbReference type="SAM" id="Coils"/>
    </source>
</evidence>
<evidence type="ECO:0000259" key="3">
    <source>
        <dbReference type="Pfam" id="PF12234"/>
    </source>
</evidence>
<dbReference type="InterPro" id="IPR036322">
    <property type="entry name" value="WD40_repeat_dom_sf"/>
</dbReference>
<dbReference type="GO" id="GO:0007035">
    <property type="term" value="P:vacuolar acidification"/>
    <property type="evidence" value="ECO:0007669"/>
    <property type="project" value="TreeGrafter"/>
</dbReference>
<dbReference type="SMART" id="SM00320">
    <property type="entry name" value="WD40"/>
    <property type="match status" value="8"/>
</dbReference>
<dbReference type="PROSITE" id="PS50082">
    <property type="entry name" value="WD_REPEATS_2"/>
    <property type="match status" value="1"/>
</dbReference>
<sequence length="2004" mass="228700">MKPSQVIPGAPNSQFCISFGCYDGTLLHAYGSGASIVIAQTHTFMVQQIIQENTSDVTSVSWARTGGRLAAGSLNSISIYIPQPISPVQWECKINLKPEGVPKSLSWSFFGDTLLSVSEKLCVWNFEVEKTGELQFNEKPLWSIKSQFEYGSISPDGRLIATCREDSRVFIFYREGHLNEETQFPQLNSDALRSLKLNNNTRVSWFDWKDISVFKLYLNYYNPNALLTINADGWVRIWSEYTSPEGIGFNIVFQIRTNNGLASWLRDFKSMENNISQLAQKQEFLRQGQGDVQFTMNARSCILRARKSEPEQPIFGAMMKDRIPVEWFVIAEGTKVVYYMCEGLGAFPVTAINIKSHLQFSNHWSIEASRWIPSQLPFFVIKEFEEIQVISLDVAGDFVRWRKRYGGQEYGGYSSALTGVYGGHRGDIVQVVPHGTLPLVSTLDNTGMVRIWSTHMGVKQDPRAVDQLRHWGVLEQASYTFVKWIQKYALLICGDKTGKLNVYKWMSDTGNKLKLPSMHWSVIHSWQGMEGVCTKINTSSIENADCGIRFLVSAIFKNKGCQVWSIGYDRGIISTLIDAKEDNFCDTHLNSIKVYNDDYDQTYIHYMYSLTKTKLCCSTIEANGTRTMWEKSLVMDEYSMKVSKIIMLVSPKSQSLSFYTLEGNQIGRFTIPQSGQFLTNFLSKGLITENIVIVFKSLIQVLAQEFLHTVGEQEMPWRYIVENALDSESACLGVSSFQHILLGVKRILNIYTHNHIQQELAKYQIPKPYYHPLTLFELMRGNHTKIIEMLFKTIETNIEKGKMCYTLDLKLDDFFKIQEEKVQAPAPAPAASSSFDWFFEAQPSAPVAAQAAPTSQFSETDAKRLKEKLQEATIELPGLSGDVLLLMQLFTAIDSYSLLQSQNRTMDDFVKVFYLNVRIFKFYNEQKKPMKSKPQCLSTMDIAWVLHSDQQDTLFQVLFTGEMDWPQMRMYGMGIWVKSLYRVKSMIETIARNEFRVNKDPKAVTLWYLALGKKSILLNLYKQDAENKRIYTFLVNDFTQKDWQVKAQKNAFELRKQRKYEMSASFFLLGGQLLNAIEVLAQDLGDPQMAMVVAKLQEGENGPIYNQLVDRYLLKTGLQVKDPWLVSIAFSLLNMHAESLESLSSMPNEPLQTSNVDFWTEKTQPTLSGFHPSLTYYFKLLKNTIKLKRDCETKGIQLSKYDNIEKEMAGRCAKAYLRAGLPILALKMLKDHENVDINLLDDILKEYLLMIINDTAESEWLDKFPTLLSEISYLSSTFSFSQKSLLDFVSTLFYNRDMRHYQCSLLAGVSMLEKAAESVLHRAAIVHIILSRYSRDPFFLCKVETLTDVADELIKCLIILRDRSTEFSSLSLNRRAHLFHITFSVFLSQLMIGYTRGQWESVVAILRGLDEYLNDQNKEAQSEVVIPKKQAEHSNKLLSCWIRYLLVNKLHDLVISFNSKEYDEWMDKSLLRFNLLDSNTDKAETPEKLIEKMMAPGRGVKKRSLMPVSRLVRRIFSWKLRLLSRAQKLISSETLKSIQTLIEMLVNTPSNIPTDLGQHFSDTAAYLSFNDFVGGKTQIHLLLQHSSQGISTFVHENHNNPEESENIQYDETLKENANLFKSGIDLFRSKDPVLGFSINKCDNKNISIILNSKRDRIREINLDHALKFKKRNAELEIEIEDPETWQECLHQYDAFIGPEEYMYNPAINSALSMLNSSHSKVFIEEMQLPPPVWHRSSLNHLLTSLSSHKTRQEKVNQIVGHPLLPLYVTGNDSGMMTLWQYTRSDSLQDFATISTTSKITWMSFNGYGDKLGACDASGNFFLYKFDLQPTSFQPQLTMMNSAGSKASAFSFLNLGSVIATIGHKPRGFLSIYDTLLPPNQSCLHTENIGGTTVHYISRYQQLIIGTKKGKLARYDLRMQKVVDSIESKHDSIKSITSDPTETTFVTGGREGVVKIWDSRDLALKETIEVSKKSKGGITKLEFLENALFASSGEGVLKLLRTTTH</sequence>
<dbReference type="Proteomes" id="UP001162131">
    <property type="component" value="Unassembled WGS sequence"/>
</dbReference>
<keyword evidence="1" id="KW-0853">WD repeat</keyword>
<keyword evidence="5" id="KW-1185">Reference proteome</keyword>
<feature type="repeat" description="WD" evidence="1">
    <location>
        <begin position="1925"/>
        <end position="1966"/>
    </location>
</feature>